<proteinExistence type="predicted"/>
<protein>
    <submittedName>
        <fullName evidence="1">Uncharacterized protein</fullName>
    </submittedName>
</protein>
<gene>
    <name evidence="1" type="ORF">HNY73_010403</name>
</gene>
<sequence>MSLDSVSVLSPCDRFCRIGHKPVLQLGLDEISPSQGFLSPNSACVYLEMDMSGPIFAKGARISVSLVAMARLALAAHRRFPLEAIHMYIDIEFYDVMTRSPL</sequence>
<evidence type="ECO:0000313" key="1">
    <source>
        <dbReference type="EMBL" id="KAF8784763.1"/>
    </source>
</evidence>
<dbReference type="EMBL" id="JABXBU010000030">
    <property type="protein sequence ID" value="KAF8784763.1"/>
    <property type="molecule type" value="Genomic_DNA"/>
</dbReference>
<reference evidence="1" key="2">
    <citation type="submission" date="2020-06" db="EMBL/GenBank/DDBJ databases">
        <authorList>
            <person name="Sheffer M."/>
        </authorList>
    </citation>
    <scope>NUCLEOTIDE SEQUENCE</scope>
</reference>
<accession>A0A8T0F6X3</accession>
<name>A0A8T0F6X3_ARGBR</name>
<dbReference type="Proteomes" id="UP000807504">
    <property type="component" value="Unassembled WGS sequence"/>
</dbReference>
<dbReference type="AlphaFoldDB" id="A0A8T0F6X3"/>
<comment type="caution">
    <text evidence="1">The sequence shown here is derived from an EMBL/GenBank/DDBJ whole genome shotgun (WGS) entry which is preliminary data.</text>
</comment>
<reference evidence="1" key="1">
    <citation type="journal article" date="2020" name="bioRxiv">
        <title>Chromosome-level reference genome of the European wasp spider Argiope bruennichi: a resource for studies on range expansion and evolutionary adaptation.</title>
        <authorList>
            <person name="Sheffer M.M."/>
            <person name="Hoppe A."/>
            <person name="Krehenwinkel H."/>
            <person name="Uhl G."/>
            <person name="Kuss A.W."/>
            <person name="Jensen L."/>
            <person name="Jensen C."/>
            <person name="Gillespie R.G."/>
            <person name="Hoff K.J."/>
            <person name="Prost S."/>
        </authorList>
    </citation>
    <scope>NUCLEOTIDE SEQUENCE</scope>
</reference>
<organism evidence="1 2">
    <name type="scientific">Argiope bruennichi</name>
    <name type="common">Wasp spider</name>
    <name type="synonym">Aranea bruennichi</name>
    <dbReference type="NCBI Taxonomy" id="94029"/>
    <lineage>
        <taxon>Eukaryota</taxon>
        <taxon>Metazoa</taxon>
        <taxon>Ecdysozoa</taxon>
        <taxon>Arthropoda</taxon>
        <taxon>Chelicerata</taxon>
        <taxon>Arachnida</taxon>
        <taxon>Araneae</taxon>
        <taxon>Araneomorphae</taxon>
        <taxon>Entelegynae</taxon>
        <taxon>Araneoidea</taxon>
        <taxon>Araneidae</taxon>
        <taxon>Argiope</taxon>
    </lineage>
</organism>
<keyword evidence="2" id="KW-1185">Reference proteome</keyword>
<evidence type="ECO:0000313" key="2">
    <source>
        <dbReference type="Proteomes" id="UP000807504"/>
    </source>
</evidence>